<gene>
    <name evidence="1" type="ORF">CP49_40615</name>
</gene>
<name>A0A0R3LKU4_9BRAD</name>
<sequence length="103" mass="11767">MHEQKIFEVADDGSVRDLLADSVVKLRSDREYFVNPGSLDASRKQAPKFAEFALFDSGPMTVEFFRVPYDDMLTEAKAAGAGYRIGPWRDRFYALQRKVPGFR</sequence>
<dbReference type="InterPro" id="IPR029052">
    <property type="entry name" value="Metallo-depent_PP-like"/>
</dbReference>
<organism evidence="1 2">
    <name type="scientific">Bradyrhizobium valentinum</name>
    <dbReference type="NCBI Taxonomy" id="1518501"/>
    <lineage>
        <taxon>Bacteria</taxon>
        <taxon>Pseudomonadati</taxon>
        <taxon>Pseudomonadota</taxon>
        <taxon>Alphaproteobacteria</taxon>
        <taxon>Hyphomicrobiales</taxon>
        <taxon>Nitrobacteraceae</taxon>
        <taxon>Bradyrhizobium</taxon>
    </lineage>
</organism>
<proteinExistence type="predicted"/>
<dbReference type="AlphaFoldDB" id="A0A0R3LKU4"/>
<dbReference type="EMBL" id="LLXX01000080">
    <property type="protein sequence ID" value="KRR08348.1"/>
    <property type="molecule type" value="Genomic_DNA"/>
</dbReference>
<dbReference type="Gene3D" id="3.60.21.10">
    <property type="match status" value="1"/>
</dbReference>
<evidence type="ECO:0000313" key="2">
    <source>
        <dbReference type="Proteomes" id="UP000051913"/>
    </source>
</evidence>
<keyword evidence="2" id="KW-1185">Reference proteome</keyword>
<accession>A0A0R3LKU4</accession>
<dbReference type="SUPFAM" id="SSF56300">
    <property type="entry name" value="Metallo-dependent phosphatases"/>
    <property type="match status" value="1"/>
</dbReference>
<protein>
    <submittedName>
        <fullName evidence="1">Uncharacterized protein</fullName>
    </submittedName>
</protein>
<evidence type="ECO:0000313" key="1">
    <source>
        <dbReference type="EMBL" id="KRR08348.1"/>
    </source>
</evidence>
<dbReference type="Proteomes" id="UP000051913">
    <property type="component" value="Unassembled WGS sequence"/>
</dbReference>
<reference evidence="1 2" key="1">
    <citation type="submission" date="2014-03" db="EMBL/GenBank/DDBJ databases">
        <title>Bradyrhizobium valentinum sp. nov., isolated from effective nodules of Lupinus mariae-josephae, a lupine endemic of basic-lime soils in Eastern Spain.</title>
        <authorList>
            <person name="Duran D."/>
            <person name="Rey L."/>
            <person name="Navarro A."/>
            <person name="Busquets A."/>
            <person name="Imperial J."/>
            <person name="Ruiz-Argueso T."/>
        </authorList>
    </citation>
    <scope>NUCLEOTIDE SEQUENCE [LARGE SCALE GENOMIC DNA]</scope>
    <source>
        <strain evidence="1 2">LmjM3</strain>
    </source>
</reference>
<comment type="caution">
    <text evidence="1">The sequence shown here is derived from an EMBL/GenBank/DDBJ whole genome shotgun (WGS) entry which is preliminary data.</text>
</comment>